<organism evidence="7">
    <name type="scientific">Pyxidicoccus sp</name>
    <dbReference type="NCBI Taxonomy" id="2023737"/>
    <lineage>
        <taxon>Bacteria</taxon>
        <taxon>Pseudomonadati</taxon>
        <taxon>Myxococcota</taxon>
        <taxon>Myxococcia</taxon>
        <taxon>Myxococcales</taxon>
        <taxon>Cystobacterineae</taxon>
        <taxon>Myxococcaceae</taxon>
        <taxon>Pyxidicoccus</taxon>
    </lineage>
</organism>
<accession>A0A3S7UZ04</accession>
<dbReference type="GO" id="GO:0003700">
    <property type="term" value="F:DNA-binding transcription factor activity"/>
    <property type="evidence" value="ECO:0007669"/>
    <property type="project" value="InterPro"/>
</dbReference>
<dbReference type="SUPFAM" id="SSF46785">
    <property type="entry name" value="Winged helix' DNA-binding domain"/>
    <property type="match status" value="1"/>
</dbReference>
<dbReference type="GO" id="GO:0006351">
    <property type="term" value="P:DNA-templated transcription"/>
    <property type="evidence" value="ECO:0007669"/>
    <property type="project" value="TreeGrafter"/>
</dbReference>
<name>A0A3S7UZ04_9BACT</name>
<evidence type="ECO:0000256" key="4">
    <source>
        <dbReference type="ARBA" id="ARBA00023163"/>
    </source>
</evidence>
<dbReference type="PROSITE" id="PS50931">
    <property type="entry name" value="HTH_LYSR"/>
    <property type="match status" value="1"/>
</dbReference>
<dbReference type="Gene3D" id="3.40.190.10">
    <property type="entry name" value="Periplasmic binding protein-like II"/>
    <property type="match status" value="2"/>
</dbReference>
<comment type="similarity">
    <text evidence="1">Belongs to the LysR transcriptional regulatory family.</text>
</comment>
<dbReference type="Pfam" id="PF00126">
    <property type="entry name" value="HTH_1"/>
    <property type="match status" value="1"/>
</dbReference>
<dbReference type="FunFam" id="1.10.10.10:FF:000001">
    <property type="entry name" value="LysR family transcriptional regulator"/>
    <property type="match status" value="1"/>
</dbReference>
<keyword evidence="4" id="KW-0804">Transcription</keyword>
<dbReference type="PANTHER" id="PTHR30537">
    <property type="entry name" value="HTH-TYPE TRANSCRIPTIONAL REGULATOR"/>
    <property type="match status" value="1"/>
</dbReference>
<proteinExistence type="inferred from homology"/>
<evidence type="ECO:0000313" key="7">
    <source>
        <dbReference type="EMBL" id="AYM53982.1"/>
    </source>
</evidence>
<feature type="compositionally biased region" description="Low complexity" evidence="5">
    <location>
        <begin position="213"/>
        <end position="233"/>
    </location>
</feature>
<evidence type="ECO:0000256" key="2">
    <source>
        <dbReference type="ARBA" id="ARBA00023015"/>
    </source>
</evidence>
<evidence type="ECO:0000259" key="6">
    <source>
        <dbReference type="PROSITE" id="PS50931"/>
    </source>
</evidence>
<evidence type="ECO:0000256" key="1">
    <source>
        <dbReference type="ARBA" id="ARBA00009437"/>
    </source>
</evidence>
<dbReference type="PANTHER" id="PTHR30537:SF1">
    <property type="entry name" value="HTH-TYPE TRANSCRIPTIONAL REGULATOR PGRR"/>
    <property type="match status" value="1"/>
</dbReference>
<dbReference type="InterPro" id="IPR005119">
    <property type="entry name" value="LysR_subst-bd"/>
</dbReference>
<feature type="domain" description="HTH lysR-type" evidence="6">
    <location>
        <begin position="4"/>
        <end position="61"/>
    </location>
</feature>
<sequence length="326" mass="34569">MALTPLNELAVFVTVARRGNFTRAARELGVSRSAVSQSVRNLEERLGQPLLSRTTRSVSLTDAGRRLLEGAGPGLEAALATLEHLSAKETQLTGTLRLTVPQPAVPLVLEPVLPAFIEAHPHVRVEVRAENRYVNIVSEGLDAGIRLMEHVERDMVSVRLTPPFRYLIVAAPAYARRHGLPARPRTWRGMPALAGARPPRGCRTTGSCSAAGASCASPSRAPSSPTAGTSPSAWRWPEWGSPTCPSWRSPRGCAAASSSPSWRTGPHPCRASSSTTPTAPASPRPCAPSSTSPGASFRSAEPGAIPFHWRNTCRGAGFGTAPHRPG</sequence>
<protein>
    <submittedName>
        <fullName evidence="7">Transcriptional regulator LysR family</fullName>
    </submittedName>
</protein>
<dbReference type="PRINTS" id="PR00039">
    <property type="entry name" value="HTHLYSR"/>
</dbReference>
<evidence type="ECO:0000256" key="5">
    <source>
        <dbReference type="SAM" id="MobiDB-lite"/>
    </source>
</evidence>
<dbReference type="GO" id="GO:0043565">
    <property type="term" value="F:sequence-specific DNA binding"/>
    <property type="evidence" value="ECO:0007669"/>
    <property type="project" value="TreeGrafter"/>
</dbReference>
<dbReference type="AlphaFoldDB" id="A0A3S7UZ04"/>
<dbReference type="InterPro" id="IPR036388">
    <property type="entry name" value="WH-like_DNA-bd_sf"/>
</dbReference>
<feature type="region of interest" description="Disordered" evidence="5">
    <location>
        <begin position="213"/>
        <end position="237"/>
    </location>
</feature>
<feature type="compositionally biased region" description="Low complexity" evidence="5">
    <location>
        <begin position="268"/>
        <end position="279"/>
    </location>
</feature>
<reference evidence="7" key="1">
    <citation type="journal article" date="2018" name="J. Ind. Microbiol. Biotechnol.">
        <title>Genome mining reveals uncommon alkylpyrones as type III PKS products from myxobacteria.</title>
        <authorList>
            <person name="Hug J.J."/>
            <person name="Panter F."/>
            <person name="Krug D."/>
            <person name="Muller R."/>
        </authorList>
    </citation>
    <scope>NUCLEOTIDE SEQUENCE</scope>
    <source>
        <strain evidence="7">MCy9557</strain>
    </source>
</reference>
<dbReference type="Pfam" id="PF03466">
    <property type="entry name" value="LysR_substrate"/>
    <property type="match status" value="1"/>
</dbReference>
<evidence type="ECO:0000256" key="3">
    <source>
        <dbReference type="ARBA" id="ARBA00023125"/>
    </source>
</evidence>
<dbReference type="SUPFAM" id="SSF53850">
    <property type="entry name" value="Periplasmic binding protein-like II"/>
    <property type="match status" value="1"/>
</dbReference>
<dbReference type="Gene3D" id="1.10.10.10">
    <property type="entry name" value="Winged helix-like DNA-binding domain superfamily/Winged helix DNA-binding domain"/>
    <property type="match status" value="1"/>
</dbReference>
<dbReference type="EMBL" id="MH908914">
    <property type="protein sequence ID" value="AYM53982.1"/>
    <property type="molecule type" value="Genomic_DNA"/>
</dbReference>
<dbReference type="InterPro" id="IPR000847">
    <property type="entry name" value="LysR_HTH_N"/>
</dbReference>
<dbReference type="InterPro" id="IPR058163">
    <property type="entry name" value="LysR-type_TF_proteobact-type"/>
</dbReference>
<dbReference type="InterPro" id="IPR036390">
    <property type="entry name" value="WH_DNA-bd_sf"/>
</dbReference>
<feature type="region of interest" description="Disordered" evidence="5">
    <location>
        <begin position="255"/>
        <end position="303"/>
    </location>
</feature>
<keyword evidence="2" id="KW-0805">Transcription regulation</keyword>
<keyword evidence="3" id="KW-0238">DNA-binding</keyword>